<comment type="caution">
    <text evidence="11">The sequence shown here is derived from an EMBL/GenBank/DDBJ whole genome shotgun (WGS) entry which is preliminary data.</text>
</comment>
<evidence type="ECO:0000256" key="8">
    <source>
        <dbReference type="ARBA" id="ARBA00023136"/>
    </source>
</evidence>
<feature type="domain" description="Sphingomyelin synthase-like" evidence="10">
    <location>
        <begin position="151"/>
        <end position="220"/>
    </location>
</feature>
<keyword evidence="3" id="KW-0808">Transferase</keyword>
<accession>A0ABR2WTC5</accession>
<feature type="transmembrane region" description="Helical" evidence="9">
    <location>
        <begin position="179"/>
        <end position="197"/>
    </location>
</feature>
<evidence type="ECO:0000256" key="6">
    <source>
        <dbReference type="ARBA" id="ARBA00022989"/>
    </source>
</evidence>
<evidence type="ECO:0000313" key="12">
    <source>
        <dbReference type="Proteomes" id="UP001479436"/>
    </source>
</evidence>
<dbReference type="Proteomes" id="UP001479436">
    <property type="component" value="Unassembled WGS sequence"/>
</dbReference>
<feature type="transmembrane region" description="Helical" evidence="9">
    <location>
        <begin position="133"/>
        <end position="149"/>
    </location>
</feature>
<proteinExistence type="inferred from homology"/>
<evidence type="ECO:0000256" key="7">
    <source>
        <dbReference type="ARBA" id="ARBA00023098"/>
    </source>
</evidence>
<reference evidence="11 12" key="1">
    <citation type="submission" date="2023-04" db="EMBL/GenBank/DDBJ databases">
        <title>Genome of Basidiobolus ranarum AG-B5.</title>
        <authorList>
            <person name="Stajich J.E."/>
            <person name="Carter-House D."/>
            <person name="Gryganskyi A."/>
        </authorList>
    </citation>
    <scope>NUCLEOTIDE SEQUENCE [LARGE SCALE GENOMIC DNA]</scope>
    <source>
        <strain evidence="11 12">AG-B5</strain>
    </source>
</reference>
<organism evidence="11 12">
    <name type="scientific">Basidiobolus ranarum</name>
    <dbReference type="NCBI Taxonomy" id="34480"/>
    <lineage>
        <taxon>Eukaryota</taxon>
        <taxon>Fungi</taxon>
        <taxon>Fungi incertae sedis</taxon>
        <taxon>Zoopagomycota</taxon>
        <taxon>Entomophthoromycotina</taxon>
        <taxon>Basidiobolomycetes</taxon>
        <taxon>Basidiobolales</taxon>
        <taxon>Basidiobolaceae</taxon>
        <taxon>Basidiobolus</taxon>
    </lineage>
</organism>
<evidence type="ECO:0000259" key="10">
    <source>
        <dbReference type="Pfam" id="PF14360"/>
    </source>
</evidence>
<comment type="subcellular location">
    <subcellularLocation>
        <location evidence="1">Membrane</location>
        <topology evidence="1">Multi-pass membrane protein</topology>
    </subcellularLocation>
</comment>
<dbReference type="InterPro" id="IPR045221">
    <property type="entry name" value="Sphingomyelin_synth-like"/>
</dbReference>
<dbReference type="Gene3D" id="1.20.144.10">
    <property type="entry name" value="Phosphatidic acid phosphatase type 2/haloperoxidase"/>
    <property type="match status" value="1"/>
</dbReference>
<gene>
    <name evidence="11" type="ORF">K7432_007487</name>
</gene>
<evidence type="ECO:0000256" key="5">
    <source>
        <dbReference type="ARBA" id="ARBA00022919"/>
    </source>
</evidence>
<keyword evidence="6 9" id="KW-1133">Transmembrane helix</keyword>
<dbReference type="Pfam" id="PF14360">
    <property type="entry name" value="PAP2_C"/>
    <property type="match status" value="1"/>
</dbReference>
<feature type="transmembrane region" description="Helical" evidence="9">
    <location>
        <begin position="70"/>
        <end position="88"/>
    </location>
</feature>
<keyword evidence="12" id="KW-1185">Reference proteome</keyword>
<feature type="transmembrane region" description="Helical" evidence="9">
    <location>
        <begin position="14"/>
        <end position="32"/>
    </location>
</feature>
<keyword evidence="4 9" id="KW-0812">Transmembrane</keyword>
<keyword evidence="8 9" id="KW-0472">Membrane</keyword>
<evidence type="ECO:0000256" key="2">
    <source>
        <dbReference type="ARBA" id="ARBA00005441"/>
    </source>
</evidence>
<feature type="transmembrane region" description="Helical" evidence="9">
    <location>
        <begin position="100"/>
        <end position="121"/>
    </location>
</feature>
<evidence type="ECO:0000313" key="11">
    <source>
        <dbReference type="EMBL" id="KAK9764765.1"/>
    </source>
</evidence>
<evidence type="ECO:0000256" key="9">
    <source>
        <dbReference type="SAM" id="Phobius"/>
    </source>
</evidence>
<dbReference type="PANTHER" id="PTHR21290:SF25">
    <property type="entry name" value="SPHINGOMYELIN SYNTHASE-RELATED PROTEIN 1"/>
    <property type="match status" value="1"/>
</dbReference>
<evidence type="ECO:0000256" key="1">
    <source>
        <dbReference type="ARBA" id="ARBA00004141"/>
    </source>
</evidence>
<evidence type="ECO:0000256" key="3">
    <source>
        <dbReference type="ARBA" id="ARBA00022679"/>
    </source>
</evidence>
<keyword evidence="7" id="KW-0443">Lipid metabolism</keyword>
<name>A0ABR2WTC5_9FUNG</name>
<evidence type="ECO:0000256" key="4">
    <source>
        <dbReference type="ARBA" id="ARBA00022692"/>
    </source>
</evidence>
<comment type="similarity">
    <text evidence="2">Belongs to the sphingomyelin synthase family.</text>
</comment>
<dbReference type="PANTHER" id="PTHR21290">
    <property type="entry name" value="SPHINGOMYELIN SYNTHETASE"/>
    <property type="match status" value="1"/>
</dbReference>
<feature type="transmembrane region" description="Helical" evidence="9">
    <location>
        <begin position="204"/>
        <end position="221"/>
    </location>
</feature>
<protein>
    <recommendedName>
        <fullName evidence="10">Sphingomyelin synthase-like domain-containing protein</fullName>
    </recommendedName>
</protein>
<keyword evidence="5" id="KW-0746">Sphingolipid metabolism</keyword>
<dbReference type="InterPro" id="IPR025749">
    <property type="entry name" value="Sphingomyelin_synth-like_dom"/>
</dbReference>
<dbReference type="EMBL" id="JASJQH010000372">
    <property type="protein sequence ID" value="KAK9764765.1"/>
    <property type="molecule type" value="Genomic_DNA"/>
</dbReference>
<sequence>MECKKTLSSLRPDILRLALSILFIIFIVYHMFLVQLLSDQRWTASRIQEPLSDLGFSTVPTLTREWVPDFFVLSLLTVTLSSLMYLARTWLEAIVILRRFVWLTGTLYLLRSVTIIVTTLPCPRDCQPVQIETFREFLWVGLTMMVGLYKTCSDNIFSGHTMIIVSCMTMWSIYGRKKWAIACAYAHGIIGILTIIATRMHYTIDIFLAVLLTYGLYSFYFSCVNEASQRMAPTLISLDGTKGSNEASHKSLVMMENKLNSILLDIVVWVDGLDLRLNANSSVYLPVSNC</sequence>